<dbReference type="InParanoid" id="A0A0D0DZT0"/>
<proteinExistence type="predicted"/>
<dbReference type="HOGENOM" id="CLU_2513319_0_0_1"/>
<evidence type="ECO:0000313" key="1">
    <source>
        <dbReference type="EMBL" id="KIK92749.1"/>
    </source>
</evidence>
<protein>
    <submittedName>
        <fullName evidence="1">Uncharacterized protein</fullName>
    </submittedName>
</protein>
<accession>A0A0D0DZT0</accession>
<keyword evidence="2" id="KW-1185">Reference proteome</keyword>
<reference evidence="1 2" key="1">
    <citation type="submission" date="2014-04" db="EMBL/GenBank/DDBJ databases">
        <authorList>
            <consortium name="DOE Joint Genome Institute"/>
            <person name="Kuo A."/>
            <person name="Kohler A."/>
            <person name="Jargeat P."/>
            <person name="Nagy L.G."/>
            <person name="Floudas D."/>
            <person name="Copeland A."/>
            <person name="Barry K.W."/>
            <person name="Cichocki N."/>
            <person name="Veneault-Fourrey C."/>
            <person name="LaButti K."/>
            <person name="Lindquist E.A."/>
            <person name="Lipzen A."/>
            <person name="Lundell T."/>
            <person name="Morin E."/>
            <person name="Murat C."/>
            <person name="Sun H."/>
            <person name="Tunlid A."/>
            <person name="Henrissat B."/>
            <person name="Grigoriev I.V."/>
            <person name="Hibbett D.S."/>
            <person name="Martin F."/>
            <person name="Nordberg H.P."/>
            <person name="Cantor M.N."/>
            <person name="Hua S.X."/>
        </authorList>
    </citation>
    <scope>NUCLEOTIDE SEQUENCE [LARGE SCALE GENOMIC DNA]</scope>
    <source>
        <strain evidence="1 2">Ve08.2h10</strain>
    </source>
</reference>
<dbReference type="EMBL" id="KN825246">
    <property type="protein sequence ID" value="KIK92749.1"/>
    <property type="molecule type" value="Genomic_DNA"/>
</dbReference>
<sequence>MRKHYLDLLEGGPYSLGEAEREVNRSCEVESSEHKVRSPCDRSAGGTVQARAKLSSQLVAVARETALVRTFTGIFRWGMSTRQGL</sequence>
<name>A0A0D0DZT0_9AGAM</name>
<reference evidence="2" key="2">
    <citation type="submission" date="2015-01" db="EMBL/GenBank/DDBJ databases">
        <title>Evolutionary Origins and Diversification of the Mycorrhizal Mutualists.</title>
        <authorList>
            <consortium name="DOE Joint Genome Institute"/>
            <consortium name="Mycorrhizal Genomics Consortium"/>
            <person name="Kohler A."/>
            <person name="Kuo A."/>
            <person name="Nagy L.G."/>
            <person name="Floudas D."/>
            <person name="Copeland A."/>
            <person name="Barry K.W."/>
            <person name="Cichocki N."/>
            <person name="Veneault-Fourrey C."/>
            <person name="LaButti K."/>
            <person name="Lindquist E.A."/>
            <person name="Lipzen A."/>
            <person name="Lundell T."/>
            <person name="Morin E."/>
            <person name="Murat C."/>
            <person name="Riley R."/>
            <person name="Ohm R."/>
            <person name="Sun H."/>
            <person name="Tunlid A."/>
            <person name="Henrissat B."/>
            <person name="Grigoriev I.V."/>
            <person name="Hibbett D.S."/>
            <person name="Martin F."/>
        </authorList>
    </citation>
    <scope>NUCLEOTIDE SEQUENCE [LARGE SCALE GENOMIC DNA]</scope>
    <source>
        <strain evidence="2">Ve08.2h10</strain>
    </source>
</reference>
<gene>
    <name evidence="1" type="ORF">PAXRUDRAFT_555719</name>
</gene>
<organism evidence="1 2">
    <name type="scientific">Paxillus rubicundulus Ve08.2h10</name>
    <dbReference type="NCBI Taxonomy" id="930991"/>
    <lineage>
        <taxon>Eukaryota</taxon>
        <taxon>Fungi</taxon>
        <taxon>Dikarya</taxon>
        <taxon>Basidiomycota</taxon>
        <taxon>Agaricomycotina</taxon>
        <taxon>Agaricomycetes</taxon>
        <taxon>Agaricomycetidae</taxon>
        <taxon>Boletales</taxon>
        <taxon>Paxilineae</taxon>
        <taxon>Paxillaceae</taxon>
        <taxon>Paxillus</taxon>
    </lineage>
</organism>
<dbReference type="Proteomes" id="UP000054538">
    <property type="component" value="Unassembled WGS sequence"/>
</dbReference>
<evidence type="ECO:0000313" key="2">
    <source>
        <dbReference type="Proteomes" id="UP000054538"/>
    </source>
</evidence>
<dbReference type="AlphaFoldDB" id="A0A0D0DZT0"/>